<evidence type="ECO:0000256" key="1">
    <source>
        <dbReference type="ARBA" id="ARBA00022801"/>
    </source>
</evidence>
<dbReference type="InterPro" id="IPR054593">
    <property type="entry name" value="Beta-mannosidase-like_N2"/>
</dbReference>
<protein>
    <submittedName>
        <fullName evidence="4">Beta-galactosidase</fullName>
    </submittedName>
</protein>
<dbReference type="OrthoDB" id="9762066at2"/>
<sequence>MKIGHMSPMVSMFSKQTGLVVGQSHSMQRSTMRNLDLSSGWSVLQDVHNSGEFFEIYNVAQFDATHAGSGISEWEPLEKLQHLQVALDPNPYWGRSLRHFNTAPWFYRLEFDLDEAAVPNAELRFSNVDYFGRVWLNGALLGDHEGYGTPFSFDVVDLLTPGRNVLVVKVWSPWDSSYADGSPEMRTLRINRDMAKGTYEHDDTLIPRDVNPVGIYGSVSLIVHDERQYLADTRVTARLDGANGVVTIAGNVMGENTEAQLTLRVRDMITGAIVTEQNRSVSGHFESEVVVAQPRLWSTWDHGDQGRYFVEAAIGDTFSDLGRVAFRTVSLKRTPLETSYRINDVPFYVRGTSYLPDAYLSTMTRERYLRDLRSMKNAGFNTVRVHVHIELPEFYDLCDELGLAVIQDTDYNWNHPTDKTWRERFIQVAHEMVLMLETHPCIITWVALNEPGNSAPTDEARDAAMSVSPGPQIIEALKTWDPTRPVIKGSWCVDDLESGDSHNYTGSLWAPDVSFTEIDGTTEKFNTEFGFDAPSSFAELTKYPDIAKRLSTISADIPELQEYQYTLTKYYIDHYRAQKDNPNSGYVQFMFIDVAPQSFYGVVSHAGLPKRGYDALFESNQPVSVFLRRTANEVSDVLLANDHPWSLGQMTVEWTVTNAEGATLSYGTELVDVGANSLETIASLGIKRDRYVGPITIVIVGADQEGRVISRSIYNDVFNHPRHPKGHPDRMSHELGVRLYGATS</sequence>
<dbReference type="Pfam" id="PF02836">
    <property type="entry name" value="Glyco_hydro_2_C"/>
    <property type="match status" value="1"/>
</dbReference>
<dbReference type="SUPFAM" id="SSF49785">
    <property type="entry name" value="Galactose-binding domain-like"/>
    <property type="match status" value="1"/>
</dbReference>
<keyword evidence="1" id="KW-0378">Hydrolase</keyword>
<evidence type="ECO:0000259" key="2">
    <source>
        <dbReference type="Pfam" id="PF02836"/>
    </source>
</evidence>
<dbReference type="SUPFAM" id="SSF51445">
    <property type="entry name" value="(Trans)glycosidases"/>
    <property type="match status" value="1"/>
</dbReference>
<dbReference type="InterPro" id="IPR051913">
    <property type="entry name" value="GH2_Domain-Containing"/>
</dbReference>
<feature type="domain" description="Beta-mannosidase-like galactose-binding" evidence="3">
    <location>
        <begin position="89"/>
        <end position="177"/>
    </location>
</feature>
<organism evidence="4 5">
    <name type="scientific">Cryobacterium lactosi</name>
    <dbReference type="NCBI Taxonomy" id="1259202"/>
    <lineage>
        <taxon>Bacteria</taxon>
        <taxon>Bacillati</taxon>
        <taxon>Actinomycetota</taxon>
        <taxon>Actinomycetes</taxon>
        <taxon>Micrococcales</taxon>
        <taxon>Microbacteriaceae</taxon>
        <taxon>Cryobacterium</taxon>
    </lineage>
</organism>
<evidence type="ECO:0000313" key="5">
    <source>
        <dbReference type="Proteomes" id="UP000298468"/>
    </source>
</evidence>
<dbReference type="AlphaFoldDB" id="A0A4R9BRA2"/>
<name>A0A4R9BRA2_9MICO</name>
<dbReference type="PANTHER" id="PTHR42732:SF1">
    <property type="entry name" value="BETA-MANNOSIDASE"/>
    <property type="match status" value="1"/>
</dbReference>
<dbReference type="Gene3D" id="3.20.20.80">
    <property type="entry name" value="Glycosidases"/>
    <property type="match status" value="1"/>
</dbReference>
<dbReference type="GO" id="GO:0004553">
    <property type="term" value="F:hydrolase activity, hydrolyzing O-glycosyl compounds"/>
    <property type="evidence" value="ECO:0007669"/>
    <property type="project" value="InterPro"/>
</dbReference>
<dbReference type="GO" id="GO:0005975">
    <property type="term" value="P:carbohydrate metabolic process"/>
    <property type="evidence" value="ECO:0007669"/>
    <property type="project" value="InterPro"/>
</dbReference>
<dbReference type="SUPFAM" id="SSF49303">
    <property type="entry name" value="beta-Galactosidase/glucuronidase domain"/>
    <property type="match status" value="1"/>
</dbReference>
<reference evidence="4 5" key="1">
    <citation type="submission" date="2019-03" db="EMBL/GenBank/DDBJ databases">
        <title>Genomics of glacier-inhabiting Cryobacterium strains.</title>
        <authorList>
            <person name="Liu Q."/>
            <person name="Xin Y.-H."/>
        </authorList>
    </citation>
    <scope>NUCLEOTIDE SEQUENCE [LARGE SCALE GENOMIC DNA]</scope>
    <source>
        <strain evidence="4 5">Sr59</strain>
    </source>
</reference>
<feature type="domain" description="Glycoside hydrolase family 2 catalytic" evidence="2">
    <location>
        <begin position="342"/>
        <end position="487"/>
    </location>
</feature>
<dbReference type="EMBL" id="SOHM01000026">
    <property type="protein sequence ID" value="TFD89372.1"/>
    <property type="molecule type" value="Genomic_DNA"/>
</dbReference>
<comment type="caution">
    <text evidence="4">The sequence shown here is derived from an EMBL/GenBank/DDBJ whole genome shotgun (WGS) entry which is preliminary data.</text>
</comment>
<dbReference type="PANTHER" id="PTHR42732">
    <property type="entry name" value="BETA-GALACTOSIDASE"/>
    <property type="match status" value="1"/>
</dbReference>
<evidence type="ECO:0000259" key="3">
    <source>
        <dbReference type="Pfam" id="PF22666"/>
    </source>
</evidence>
<dbReference type="InterPro" id="IPR006103">
    <property type="entry name" value="Glyco_hydro_2_cat"/>
</dbReference>
<dbReference type="InterPro" id="IPR008979">
    <property type="entry name" value="Galactose-bd-like_sf"/>
</dbReference>
<keyword evidence="5" id="KW-1185">Reference proteome</keyword>
<dbReference type="Proteomes" id="UP000298468">
    <property type="component" value="Unassembled WGS sequence"/>
</dbReference>
<gene>
    <name evidence="4" type="ORF">E3T61_11360</name>
</gene>
<accession>A0A4R9BRA2</accession>
<dbReference type="Pfam" id="PF22666">
    <property type="entry name" value="Glyco_hydro_2_N2"/>
    <property type="match status" value="1"/>
</dbReference>
<dbReference type="Gene3D" id="2.60.120.260">
    <property type="entry name" value="Galactose-binding domain-like"/>
    <property type="match status" value="1"/>
</dbReference>
<proteinExistence type="predicted"/>
<evidence type="ECO:0000313" key="4">
    <source>
        <dbReference type="EMBL" id="TFD89372.1"/>
    </source>
</evidence>
<dbReference type="InterPro" id="IPR017853">
    <property type="entry name" value="GH"/>
</dbReference>
<dbReference type="InterPro" id="IPR036156">
    <property type="entry name" value="Beta-gal/glucu_dom_sf"/>
</dbReference>